<name>A0A8J2ECE4_COTCN</name>
<dbReference type="AlphaFoldDB" id="A0A8J2ECE4"/>
<organism evidence="1 2">
    <name type="scientific">Cotesia congregata</name>
    <name type="common">Parasitoid wasp</name>
    <name type="synonym">Apanteles congregatus</name>
    <dbReference type="NCBI Taxonomy" id="51543"/>
    <lineage>
        <taxon>Eukaryota</taxon>
        <taxon>Metazoa</taxon>
        <taxon>Ecdysozoa</taxon>
        <taxon>Arthropoda</taxon>
        <taxon>Hexapoda</taxon>
        <taxon>Insecta</taxon>
        <taxon>Pterygota</taxon>
        <taxon>Neoptera</taxon>
        <taxon>Endopterygota</taxon>
        <taxon>Hymenoptera</taxon>
        <taxon>Apocrita</taxon>
        <taxon>Ichneumonoidea</taxon>
        <taxon>Braconidae</taxon>
        <taxon>Microgastrinae</taxon>
        <taxon>Cotesia</taxon>
    </lineage>
</organism>
<proteinExistence type="predicted"/>
<accession>A0A8J2ECE4</accession>
<comment type="caution">
    <text evidence="1">The sequence shown here is derived from an EMBL/GenBank/DDBJ whole genome shotgun (WGS) entry which is preliminary data.</text>
</comment>
<keyword evidence="2" id="KW-1185">Reference proteome</keyword>
<sequence>VIIIDVDTDADSSLRYNSSRKAPSLRMGSIAHLLSPSDLGFLPPGLMSKSRFDDGSNHINSMFSPRLYEQPTAESNHRITLNTVKILCFFWDSQKGSYESCSKKNRTISVFNNSVYIKVKIERLKKLD</sequence>
<protein>
    <submittedName>
        <fullName evidence="1">Uncharacterized protein</fullName>
    </submittedName>
</protein>
<dbReference type="EMBL" id="CAJNRD030001116">
    <property type="protein sequence ID" value="CAG5075371.1"/>
    <property type="molecule type" value="Genomic_DNA"/>
</dbReference>
<feature type="non-terminal residue" evidence="1">
    <location>
        <position position="1"/>
    </location>
</feature>
<gene>
    <name evidence="1" type="ORF">HICCMSTLAB_LOCUS1525</name>
</gene>
<reference evidence="1" key="1">
    <citation type="submission" date="2021-04" db="EMBL/GenBank/DDBJ databases">
        <authorList>
            <person name="Chebbi M.A.C M."/>
        </authorList>
    </citation>
    <scope>NUCLEOTIDE SEQUENCE</scope>
</reference>
<evidence type="ECO:0000313" key="2">
    <source>
        <dbReference type="Proteomes" id="UP000786811"/>
    </source>
</evidence>
<evidence type="ECO:0000313" key="1">
    <source>
        <dbReference type="EMBL" id="CAG5075371.1"/>
    </source>
</evidence>
<dbReference type="Proteomes" id="UP000786811">
    <property type="component" value="Unassembled WGS sequence"/>
</dbReference>